<name>A0A8S5M599_9CAUD</name>
<organism evidence="1">
    <name type="scientific">Podoviridae sp. ctaNW81</name>
    <dbReference type="NCBI Taxonomy" id="2826562"/>
    <lineage>
        <taxon>Viruses</taxon>
        <taxon>Duplodnaviria</taxon>
        <taxon>Heunggongvirae</taxon>
        <taxon>Uroviricota</taxon>
        <taxon>Caudoviricetes</taxon>
    </lineage>
</organism>
<proteinExistence type="predicted"/>
<sequence>MRDVMQMHDEGWCEGCNCDWNECLRLGYCKGGKAIHNEEPI</sequence>
<accession>A0A8S5M599</accession>
<evidence type="ECO:0000313" key="1">
    <source>
        <dbReference type="EMBL" id="DAD77477.1"/>
    </source>
</evidence>
<dbReference type="EMBL" id="BK014826">
    <property type="protein sequence ID" value="DAD77477.1"/>
    <property type="molecule type" value="Genomic_DNA"/>
</dbReference>
<reference evidence="1" key="1">
    <citation type="journal article" date="2021" name="Proc. Natl. Acad. Sci. U.S.A.">
        <title>A Catalog of Tens of Thousands of Viruses from Human Metagenomes Reveals Hidden Associations with Chronic Diseases.</title>
        <authorList>
            <person name="Tisza M.J."/>
            <person name="Buck C.B."/>
        </authorList>
    </citation>
    <scope>NUCLEOTIDE SEQUENCE</scope>
    <source>
        <strain evidence="1">CtaNW81</strain>
    </source>
</reference>
<protein>
    <submittedName>
        <fullName evidence="1">Uncharacterized protein</fullName>
    </submittedName>
</protein>